<comment type="caution">
    <text evidence="1">The sequence shown here is derived from an EMBL/GenBank/DDBJ whole genome shotgun (WGS) entry which is preliminary data.</text>
</comment>
<protein>
    <submittedName>
        <fullName evidence="1">11322_t:CDS:1</fullName>
    </submittedName>
</protein>
<keyword evidence="2" id="KW-1185">Reference proteome</keyword>
<name>A0ACA9PCJ0_9GLOM</name>
<sequence>MTVESMKRDCGWYISGDHKEMEPKGFQWRPVEGGESVLQHDISSPPQPIQDLK</sequence>
<dbReference type="EMBL" id="CAJVPT010033093">
    <property type="protein sequence ID" value="CAG8703648.1"/>
    <property type="molecule type" value="Genomic_DNA"/>
</dbReference>
<gene>
    <name evidence="1" type="ORF">ACOLOM_LOCUS10357</name>
</gene>
<reference evidence="1" key="1">
    <citation type="submission" date="2021-06" db="EMBL/GenBank/DDBJ databases">
        <authorList>
            <person name="Kallberg Y."/>
            <person name="Tangrot J."/>
            <person name="Rosling A."/>
        </authorList>
    </citation>
    <scope>NUCLEOTIDE SEQUENCE</scope>
    <source>
        <strain evidence="1">CL356</strain>
    </source>
</reference>
<dbReference type="Proteomes" id="UP000789525">
    <property type="component" value="Unassembled WGS sequence"/>
</dbReference>
<accession>A0ACA9PCJ0</accession>
<feature type="non-terminal residue" evidence="1">
    <location>
        <position position="53"/>
    </location>
</feature>
<evidence type="ECO:0000313" key="2">
    <source>
        <dbReference type="Proteomes" id="UP000789525"/>
    </source>
</evidence>
<evidence type="ECO:0000313" key="1">
    <source>
        <dbReference type="EMBL" id="CAG8703648.1"/>
    </source>
</evidence>
<proteinExistence type="predicted"/>
<organism evidence="1 2">
    <name type="scientific">Acaulospora colombiana</name>
    <dbReference type="NCBI Taxonomy" id="27376"/>
    <lineage>
        <taxon>Eukaryota</taxon>
        <taxon>Fungi</taxon>
        <taxon>Fungi incertae sedis</taxon>
        <taxon>Mucoromycota</taxon>
        <taxon>Glomeromycotina</taxon>
        <taxon>Glomeromycetes</taxon>
        <taxon>Diversisporales</taxon>
        <taxon>Acaulosporaceae</taxon>
        <taxon>Acaulospora</taxon>
    </lineage>
</organism>